<proteinExistence type="predicted"/>
<name>A0ACB8F985_9SAUR</name>
<organism evidence="1 2">
    <name type="scientific">Sphaerodactylus townsendi</name>
    <dbReference type="NCBI Taxonomy" id="933632"/>
    <lineage>
        <taxon>Eukaryota</taxon>
        <taxon>Metazoa</taxon>
        <taxon>Chordata</taxon>
        <taxon>Craniata</taxon>
        <taxon>Vertebrata</taxon>
        <taxon>Euteleostomi</taxon>
        <taxon>Lepidosauria</taxon>
        <taxon>Squamata</taxon>
        <taxon>Bifurcata</taxon>
        <taxon>Gekkota</taxon>
        <taxon>Sphaerodactylidae</taxon>
        <taxon>Sphaerodactylus</taxon>
    </lineage>
</organism>
<comment type="caution">
    <text evidence="1">The sequence shown here is derived from an EMBL/GenBank/DDBJ whole genome shotgun (WGS) entry which is preliminary data.</text>
</comment>
<dbReference type="Proteomes" id="UP000827872">
    <property type="component" value="Linkage Group LG08"/>
</dbReference>
<keyword evidence="2" id="KW-1185">Reference proteome</keyword>
<sequence length="183" mass="20053">MLPNNTTGSKLERWWWRERWWQKLFSRCLACRAVELEQGERAEPSTAAITPSIAEIEPEAAKAVITTTRPDCGGGATQNVPGTSEEAALLISVLLQSMGDIFKQEATLQLFAHLQSTAQHITNTLGSQQWQQQHYYSLRTQHVVDAELLASGSEVAIREPVAVALSPLHHSPATAGIPFSGSH</sequence>
<gene>
    <name evidence="1" type="ORF">K3G42_019576</name>
</gene>
<evidence type="ECO:0000313" key="1">
    <source>
        <dbReference type="EMBL" id="KAH8001994.1"/>
    </source>
</evidence>
<reference evidence="1" key="1">
    <citation type="submission" date="2021-08" db="EMBL/GenBank/DDBJ databases">
        <title>The first chromosome-level gecko genome reveals the dynamic sex chromosomes of Neotropical dwarf geckos (Sphaerodactylidae: Sphaerodactylus).</title>
        <authorList>
            <person name="Pinto B.J."/>
            <person name="Keating S.E."/>
            <person name="Gamble T."/>
        </authorList>
    </citation>
    <scope>NUCLEOTIDE SEQUENCE</scope>
    <source>
        <strain evidence="1">TG3544</strain>
    </source>
</reference>
<dbReference type="EMBL" id="CM037621">
    <property type="protein sequence ID" value="KAH8001994.1"/>
    <property type="molecule type" value="Genomic_DNA"/>
</dbReference>
<evidence type="ECO:0000313" key="2">
    <source>
        <dbReference type="Proteomes" id="UP000827872"/>
    </source>
</evidence>
<accession>A0ACB8F985</accession>
<protein>
    <submittedName>
        <fullName evidence="1">Uncharacterized protein</fullName>
    </submittedName>
</protein>